<evidence type="ECO:0000313" key="3">
    <source>
        <dbReference type="EMBL" id="KAF7334668.1"/>
    </source>
</evidence>
<feature type="compositionally biased region" description="Low complexity" evidence="1">
    <location>
        <begin position="17"/>
        <end position="78"/>
    </location>
</feature>
<organism evidence="3 4">
    <name type="scientific">Mycena venus</name>
    <dbReference type="NCBI Taxonomy" id="2733690"/>
    <lineage>
        <taxon>Eukaryota</taxon>
        <taxon>Fungi</taxon>
        <taxon>Dikarya</taxon>
        <taxon>Basidiomycota</taxon>
        <taxon>Agaricomycotina</taxon>
        <taxon>Agaricomycetes</taxon>
        <taxon>Agaricomycetidae</taxon>
        <taxon>Agaricales</taxon>
        <taxon>Marasmiineae</taxon>
        <taxon>Mycenaceae</taxon>
        <taxon>Mycena</taxon>
    </lineage>
</organism>
<keyword evidence="4" id="KW-1185">Reference proteome</keyword>
<accession>A0A8H6X552</accession>
<feature type="compositionally biased region" description="Polar residues" evidence="1">
    <location>
        <begin position="1"/>
        <end position="11"/>
    </location>
</feature>
<proteinExistence type="predicted"/>
<feature type="transmembrane region" description="Helical" evidence="2">
    <location>
        <begin position="110"/>
        <end position="130"/>
    </location>
</feature>
<gene>
    <name evidence="3" type="ORF">MVEN_02297300</name>
</gene>
<protein>
    <submittedName>
        <fullName evidence="3">Uncharacterized protein</fullName>
    </submittedName>
</protein>
<reference evidence="3" key="1">
    <citation type="submission" date="2020-05" db="EMBL/GenBank/DDBJ databases">
        <title>Mycena genomes resolve the evolution of fungal bioluminescence.</title>
        <authorList>
            <person name="Tsai I.J."/>
        </authorList>
    </citation>
    <scope>NUCLEOTIDE SEQUENCE</scope>
    <source>
        <strain evidence="3">CCC161011</strain>
    </source>
</reference>
<dbReference type="OrthoDB" id="3061387at2759"/>
<comment type="caution">
    <text evidence="3">The sequence shown here is derived from an EMBL/GenBank/DDBJ whole genome shotgun (WGS) entry which is preliminary data.</text>
</comment>
<evidence type="ECO:0000256" key="1">
    <source>
        <dbReference type="SAM" id="MobiDB-lite"/>
    </source>
</evidence>
<dbReference type="AlphaFoldDB" id="A0A8H6X552"/>
<name>A0A8H6X552_9AGAR</name>
<sequence>MSSVSPSQSTPPGGLRSSSSADSTSSADSSSSANSSSSADSTSFSSTTSSPGSTSSPVSTSSNAPSTSSASQVHSSTSVMSMTLLPTISTSPQPITVQSSVSGSHRSRNIIVGTVVPIGLFILVSLAIWVRIRRRNRRAPHPEPRRMSPFMQAHVPQVPPSIASAPSDTHSVTASSVRRQYLERELRAAQEKLVDVGDLERRHHSISRAAPTSLFHSFSARGRSTRHNSERVPKSELDAARQRNEELLARIRDLEAQMESAWALGLSDEPPPGYSD</sequence>
<keyword evidence="2" id="KW-0812">Transmembrane</keyword>
<feature type="compositionally biased region" description="Basic and acidic residues" evidence="1">
    <location>
        <begin position="227"/>
        <end position="240"/>
    </location>
</feature>
<evidence type="ECO:0000313" key="4">
    <source>
        <dbReference type="Proteomes" id="UP000620124"/>
    </source>
</evidence>
<evidence type="ECO:0000256" key="2">
    <source>
        <dbReference type="SAM" id="Phobius"/>
    </source>
</evidence>
<keyword evidence="2" id="KW-0472">Membrane</keyword>
<feature type="region of interest" description="Disordered" evidence="1">
    <location>
        <begin position="1"/>
        <end position="78"/>
    </location>
</feature>
<feature type="region of interest" description="Disordered" evidence="1">
    <location>
        <begin position="217"/>
        <end position="240"/>
    </location>
</feature>
<keyword evidence="2" id="KW-1133">Transmembrane helix</keyword>
<dbReference type="Proteomes" id="UP000620124">
    <property type="component" value="Unassembled WGS sequence"/>
</dbReference>
<dbReference type="EMBL" id="JACAZI010000026">
    <property type="protein sequence ID" value="KAF7334668.1"/>
    <property type="molecule type" value="Genomic_DNA"/>
</dbReference>